<evidence type="ECO:0000313" key="2">
    <source>
        <dbReference type="EMBL" id="ETN98335.1"/>
    </source>
</evidence>
<gene>
    <name evidence="2" type="ORF">RFI_39175</name>
</gene>
<feature type="compositionally biased region" description="Low complexity" evidence="1">
    <location>
        <begin position="41"/>
        <end position="59"/>
    </location>
</feature>
<feature type="region of interest" description="Disordered" evidence="1">
    <location>
        <begin position="273"/>
        <end position="294"/>
    </location>
</feature>
<dbReference type="Proteomes" id="UP000023152">
    <property type="component" value="Unassembled WGS sequence"/>
</dbReference>
<comment type="caution">
    <text evidence="2">The sequence shown here is derived from an EMBL/GenBank/DDBJ whole genome shotgun (WGS) entry which is preliminary data.</text>
</comment>
<name>X6LAF7_RETFI</name>
<feature type="compositionally biased region" description="Low complexity" evidence="1">
    <location>
        <begin position="87"/>
        <end position="98"/>
    </location>
</feature>
<keyword evidence="3" id="KW-1185">Reference proteome</keyword>
<proteinExistence type="predicted"/>
<evidence type="ECO:0000313" key="3">
    <source>
        <dbReference type="Proteomes" id="UP000023152"/>
    </source>
</evidence>
<feature type="compositionally biased region" description="Polar residues" evidence="1">
    <location>
        <begin position="60"/>
        <end position="86"/>
    </location>
</feature>
<dbReference type="AlphaFoldDB" id="X6LAF7"/>
<sequence length="329" mass="36701">MSVKQDFTNAVNVNWRLYTDPPAAYNIKNNPTTTSITMCHPDSTSPTTCTSPTPTRYPTKQPTAQPTKRPTTPSTASPSKAPTTARPTSLPTETTSLTNDSSKKKKKRIKKKNCLISIRCWNCVVAVVYMCGYHQACTALRVSGLSSVFYGKQTDYRFNQLSTSSYVSDSRRMWSNGRGVKVYFSKRWYPQVGVWVISNGTYSLVQNRTQTTNDAPGSVSGIYGLWDHFINNNVYEPIQSRVTLRMICYSITTAWPTPSPTKVPTQITSTTTHMPTIAPTQGMNIDGRRGRGEGKKTTTTTRIHFCCCPLCLHLFSKYVLPHCKKGGLF</sequence>
<dbReference type="EMBL" id="ASPP01046976">
    <property type="protein sequence ID" value="ETN98335.1"/>
    <property type="molecule type" value="Genomic_DNA"/>
</dbReference>
<feature type="region of interest" description="Disordered" evidence="1">
    <location>
        <begin position="35"/>
        <end position="104"/>
    </location>
</feature>
<reference evidence="2 3" key="1">
    <citation type="journal article" date="2013" name="Curr. Biol.">
        <title>The Genome of the Foraminiferan Reticulomyxa filosa.</title>
        <authorList>
            <person name="Glockner G."/>
            <person name="Hulsmann N."/>
            <person name="Schleicher M."/>
            <person name="Noegel A.A."/>
            <person name="Eichinger L."/>
            <person name="Gallinger C."/>
            <person name="Pawlowski J."/>
            <person name="Sierra R."/>
            <person name="Euteneuer U."/>
            <person name="Pillet L."/>
            <person name="Moustafa A."/>
            <person name="Platzer M."/>
            <person name="Groth M."/>
            <person name="Szafranski K."/>
            <person name="Schliwa M."/>
        </authorList>
    </citation>
    <scope>NUCLEOTIDE SEQUENCE [LARGE SCALE GENOMIC DNA]</scope>
</reference>
<accession>X6LAF7</accession>
<feature type="compositionally biased region" description="Polar residues" evidence="1">
    <location>
        <begin position="273"/>
        <end position="283"/>
    </location>
</feature>
<organism evidence="2 3">
    <name type="scientific">Reticulomyxa filosa</name>
    <dbReference type="NCBI Taxonomy" id="46433"/>
    <lineage>
        <taxon>Eukaryota</taxon>
        <taxon>Sar</taxon>
        <taxon>Rhizaria</taxon>
        <taxon>Retaria</taxon>
        <taxon>Foraminifera</taxon>
        <taxon>Monothalamids</taxon>
        <taxon>Reticulomyxidae</taxon>
        <taxon>Reticulomyxa</taxon>
    </lineage>
</organism>
<evidence type="ECO:0000256" key="1">
    <source>
        <dbReference type="SAM" id="MobiDB-lite"/>
    </source>
</evidence>
<protein>
    <submittedName>
        <fullName evidence="2">Uncharacterized protein</fullName>
    </submittedName>
</protein>